<name>A0AAW3TYG4_9SPHN</name>
<gene>
    <name evidence="1" type="ORF">GGR47_003277</name>
</gene>
<evidence type="ECO:0000313" key="1">
    <source>
        <dbReference type="EMBL" id="MBB3877009.1"/>
    </source>
</evidence>
<dbReference type="Proteomes" id="UP000528945">
    <property type="component" value="Unassembled WGS sequence"/>
</dbReference>
<dbReference type="EMBL" id="JACIDB010000010">
    <property type="protein sequence ID" value="MBB3877009.1"/>
    <property type="molecule type" value="Genomic_DNA"/>
</dbReference>
<reference evidence="1 2" key="1">
    <citation type="submission" date="2020-08" db="EMBL/GenBank/DDBJ databases">
        <title>Genomic Encyclopedia of Type Strains, Phase IV (KMG-IV): sequencing the most valuable type-strain genomes for metagenomic binning, comparative biology and taxonomic classification.</title>
        <authorList>
            <person name="Goeker M."/>
        </authorList>
    </citation>
    <scope>NUCLEOTIDE SEQUENCE [LARGE SCALE GENOMIC DNA]</scope>
    <source>
        <strain evidence="1 2">DSM 15581</strain>
    </source>
</reference>
<comment type="caution">
    <text evidence="1">The sequence shown here is derived from an EMBL/GenBank/DDBJ whole genome shotgun (WGS) entry which is preliminary data.</text>
</comment>
<dbReference type="AlphaFoldDB" id="A0AAW3TYG4"/>
<dbReference type="RefSeq" id="WP_147036679.1">
    <property type="nucleotide sequence ID" value="NZ_JACIDB010000010.1"/>
</dbReference>
<organism evidence="1 2">
    <name type="scientific">Sphingomonas aquatilis</name>
    <dbReference type="NCBI Taxonomy" id="93063"/>
    <lineage>
        <taxon>Bacteria</taxon>
        <taxon>Pseudomonadati</taxon>
        <taxon>Pseudomonadota</taxon>
        <taxon>Alphaproteobacteria</taxon>
        <taxon>Sphingomonadales</taxon>
        <taxon>Sphingomonadaceae</taxon>
        <taxon>Sphingomonas</taxon>
    </lineage>
</organism>
<protein>
    <submittedName>
        <fullName evidence="1">Uncharacterized protein</fullName>
    </submittedName>
</protein>
<evidence type="ECO:0000313" key="2">
    <source>
        <dbReference type="Proteomes" id="UP000528945"/>
    </source>
</evidence>
<sequence length="134" mass="14786">MIEATTGVSDRRRRVDAWIASLTKAEDQARSKVDAAEKLKPRSYLINYRVGTENSVAKGTEGQRRSALVEMIQSLRLLEKHISTSTWLVIANIQDAKELSDLLCAPLDADLDGLHVTWVSASNRATFGETGLES</sequence>
<proteinExistence type="predicted"/>
<accession>A0AAW3TYG4</accession>
<keyword evidence="2" id="KW-1185">Reference proteome</keyword>